<feature type="region of interest" description="Disordered" evidence="1">
    <location>
        <begin position="58"/>
        <end position="112"/>
    </location>
</feature>
<feature type="domain" description="YMGG-like Gly-zipper" evidence="2">
    <location>
        <begin position="113"/>
        <end position="158"/>
    </location>
</feature>
<sequence>MKRSLIFLSAFTFLIACNNGPKTPAGTTYSLSDSLKFVNDTTGLAAYQAWKAEHELDANKSQATENSHSAAVSSAKESTHRTTSGSTNSGTASSGTSSSGSTGTAAPAKKGWSKTAKGAVIGGVVGAGAGAVINKQNRAAGAVIGGVVGAGAGAVIGHDMDKKDGRH</sequence>
<dbReference type="Proteomes" id="UP000184048">
    <property type="component" value="Unassembled WGS sequence"/>
</dbReference>
<feature type="compositionally biased region" description="Low complexity" evidence="1">
    <location>
        <begin position="82"/>
        <end position="106"/>
    </location>
</feature>
<dbReference type="EMBL" id="FQUU01000007">
    <property type="protein sequence ID" value="SHF18469.1"/>
    <property type="molecule type" value="Genomic_DNA"/>
</dbReference>
<dbReference type="InterPro" id="IPR027367">
    <property type="entry name" value="Gly-zipper_YMGG"/>
</dbReference>
<evidence type="ECO:0000313" key="3">
    <source>
        <dbReference type="EMBL" id="SHF18469.1"/>
    </source>
</evidence>
<accession>A0A1M4ZKA0</accession>
<protein>
    <submittedName>
        <fullName evidence="3">Glycine zipper</fullName>
    </submittedName>
</protein>
<organism evidence="3 4">
    <name type="scientific">Flavisolibacter ginsengisoli DSM 18119</name>
    <dbReference type="NCBI Taxonomy" id="1121884"/>
    <lineage>
        <taxon>Bacteria</taxon>
        <taxon>Pseudomonadati</taxon>
        <taxon>Bacteroidota</taxon>
        <taxon>Chitinophagia</taxon>
        <taxon>Chitinophagales</taxon>
        <taxon>Chitinophagaceae</taxon>
        <taxon>Flavisolibacter</taxon>
    </lineage>
</organism>
<gene>
    <name evidence="3" type="ORF">SAMN02745131_01975</name>
</gene>
<evidence type="ECO:0000259" key="2">
    <source>
        <dbReference type="Pfam" id="PF13441"/>
    </source>
</evidence>
<dbReference type="PROSITE" id="PS51257">
    <property type="entry name" value="PROKAR_LIPOPROTEIN"/>
    <property type="match status" value="1"/>
</dbReference>
<dbReference type="RefSeq" id="WP_072835174.1">
    <property type="nucleotide sequence ID" value="NZ_FQUU01000007.1"/>
</dbReference>
<evidence type="ECO:0000313" key="4">
    <source>
        <dbReference type="Proteomes" id="UP000184048"/>
    </source>
</evidence>
<reference evidence="3 4" key="1">
    <citation type="submission" date="2016-11" db="EMBL/GenBank/DDBJ databases">
        <authorList>
            <person name="Jaros S."/>
            <person name="Januszkiewicz K."/>
            <person name="Wedrychowicz H."/>
        </authorList>
    </citation>
    <scope>NUCLEOTIDE SEQUENCE [LARGE SCALE GENOMIC DNA]</scope>
    <source>
        <strain evidence="3 4">DSM 18119</strain>
    </source>
</reference>
<keyword evidence="4" id="KW-1185">Reference proteome</keyword>
<name>A0A1M4ZKA0_9BACT</name>
<evidence type="ECO:0000256" key="1">
    <source>
        <dbReference type="SAM" id="MobiDB-lite"/>
    </source>
</evidence>
<dbReference type="AlphaFoldDB" id="A0A1M4ZKA0"/>
<dbReference type="OrthoDB" id="9778595at2"/>
<dbReference type="Pfam" id="PF13441">
    <property type="entry name" value="Gly-zipper_YMGG"/>
    <property type="match status" value="1"/>
</dbReference>
<feature type="compositionally biased region" description="Polar residues" evidence="1">
    <location>
        <begin position="59"/>
        <end position="76"/>
    </location>
</feature>
<proteinExistence type="predicted"/>